<feature type="region of interest" description="Disordered" evidence="1">
    <location>
        <begin position="36"/>
        <end position="122"/>
    </location>
</feature>
<reference evidence="2 3" key="1">
    <citation type="journal article" date="2021" name="Elife">
        <title>Chloroplast acquisition without the gene transfer in kleptoplastic sea slugs, Plakobranchus ocellatus.</title>
        <authorList>
            <person name="Maeda T."/>
            <person name="Takahashi S."/>
            <person name="Yoshida T."/>
            <person name="Shimamura S."/>
            <person name="Takaki Y."/>
            <person name="Nagai Y."/>
            <person name="Toyoda A."/>
            <person name="Suzuki Y."/>
            <person name="Arimoto A."/>
            <person name="Ishii H."/>
            <person name="Satoh N."/>
            <person name="Nishiyama T."/>
            <person name="Hasebe M."/>
            <person name="Maruyama T."/>
            <person name="Minagawa J."/>
            <person name="Obokata J."/>
            <person name="Shigenobu S."/>
        </authorList>
    </citation>
    <scope>NUCLEOTIDE SEQUENCE [LARGE SCALE GENOMIC DNA]</scope>
</reference>
<organism evidence="2 3">
    <name type="scientific">Plakobranchus ocellatus</name>
    <dbReference type="NCBI Taxonomy" id="259542"/>
    <lineage>
        <taxon>Eukaryota</taxon>
        <taxon>Metazoa</taxon>
        <taxon>Spiralia</taxon>
        <taxon>Lophotrochozoa</taxon>
        <taxon>Mollusca</taxon>
        <taxon>Gastropoda</taxon>
        <taxon>Heterobranchia</taxon>
        <taxon>Euthyneura</taxon>
        <taxon>Panpulmonata</taxon>
        <taxon>Sacoglossa</taxon>
        <taxon>Placobranchoidea</taxon>
        <taxon>Plakobranchidae</taxon>
        <taxon>Plakobranchus</taxon>
    </lineage>
</organism>
<accession>A0AAV4DR51</accession>
<feature type="compositionally biased region" description="Low complexity" evidence="1">
    <location>
        <begin position="93"/>
        <end position="104"/>
    </location>
</feature>
<feature type="non-terminal residue" evidence="2">
    <location>
        <position position="1"/>
    </location>
</feature>
<evidence type="ECO:0000313" key="2">
    <source>
        <dbReference type="EMBL" id="GFO46669.1"/>
    </source>
</evidence>
<comment type="caution">
    <text evidence="2">The sequence shown here is derived from an EMBL/GenBank/DDBJ whole genome shotgun (WGS) entry which is preliminary data.</text>
</comment>
<protein>
    <submittedName>
        <fullName evidence="2">Uncharacterized protein</fullName>
    </submittedName>
</protein>
<evidence type="ECO:0000313" key="3">
    <source>
        <dbReference type="Proteomes" id="UP000735302"/>
    </source>
</evidence>
<evidence type="ECO:0000256" key="1">
    <source>
        <dbReference type="SAM" id="MobiDB-lite"/>
    </source>
</evidence>
<proteinExistence type="predicted"/>
<dbReference type="Proteomes" id="UP000735302">
    <property type="component" value="Unassembled WGS sequence"/>
</dbReference>
<feature type="compositionally biased region" description="Low complexity" evidence="1">
    <location>
        <begin position="36"/>
        <end position="72"/>
    </location>
</feature>
<keyword evidence="3" id="KW-1185">Reference proteome</keyword>
<dbReference type="AlphaFoldDB" id="A0AAV4DR51"/>
<dbReference type="EMBL" id="BLXT01008203">
    <property type="protein sequence ID" value="GFO46669.1"/>
    <property type="molecule type" value="Genomic_DNA"/>
</dbReference>
<sequence>VFHCVHFESPADTSVGSLINSVTNISAGGTGAPTPAGFVGTAATAGPPNSPRQGAGPSQQQHHQQGPVFPGQEVGNAGNQAEGQRSRGRIPLSHSSSSTASNYSEGQQNHTNYPPFYGPTLPPVRLQQHNHQLLQHQEAEAAGAVGGVALQAGAQANPNNSPPQGLAEPIDPGGRYVGHMLQQDAPEADWMDIR</sequence>
<gene>
    <name evidence="2" type="ORF">PoB_007317400</name>
</gene>
<name>A0AAV4DR51_9GAST</name>